<reference evidence="1 2" key="1">
    <citation type="journal article" date="2021" name="BMC Biol.">
        <title>Horizontally acquired antibacterial genes associated with adaptive radiation of ladybird beetles.</title>
        <authorList>
            <person name="Li H.S."/>
            <person name="Tang X.F."/>
            <person name="Huang Y.H."/>
            <person name="Xu Z.Y."/>
            <person name="Chen M.L."/>
            <person name="Du X.Y."/>
            <person name="Qiu B.Y."/>
            <person name="Chen P.T."/>
            <person name="Zhang W."/>
            <person name="Slipinski A."/>
            <person name="Escalona H.E."/>
            <person name="Waterhouse R.M."/>
            <person name="Zwick A."/>
            <person name="Pang H."/>
        </authorList>
    </citation>
    <scope>NUCLEOTIDE SEQUENCE [LARGE SCALE GENOMIC DNA]</scope>
    <source>
        <strain evidence="1">SYSU2018</strain>
    </source>
</reference>
<protein>
    <submittedName>
        <fullName evidence="1">Uncharacterized protein</fullName>
    </submittedName>
</protein>
<organism evidence="1 2">
    <name type="scientific">Cryptolaemus montrouzieri</name>
    <dbReference type="NCBI Taxonomy" id="559131"/>
    <lineage>
        <taxon>Eukaryota</taxon>
        <taxon>Metazoa</taxon>
        <taxon>Ecdysozoa</taxon>
        <taxon>Arthropoda</taxon>
        <taxon>Hexapoda</taxon>
        <taxon>Insecta</taxon>
        <taxon>Pterygota</taxon>
        <taxon>Neoptera</taxon>
        <taxon>Endopterygota</taxon>
        <taxon>Coleoptera</taxon>
        <taxon>Polyphaga</taxon>
        <taxon>Cucujiformia</taxon>
        <taxon>Coccinelloidea</taxon>
        <taxon>Coccinellidae</taxon>
        <taxon>Scymninae</taxon>
        <taxon>Scymnini</taxon>
        <taxon>Cryptolaemus</taxon>
    </lineage>
</organism>
<evidence type="ECO:0000313" key="1">
    <source>
        <dbReference type="EMBL" id="KAL3277298.1"/>
    </source>
</evidence>
<accession>A0ABD2NF60</accession>
<dbReference type="EMBL" id="JABFTP020000103">
    <property type="protein sequence ID" value="KAL3277298.1"/>
    <property type="molecule type" value="Genomic_DNA"/>
</dbReference>
<name>A0ABD2NF60_9CUCU</name>
<dbReference type="AlphaFoldDB" id="A0ABD2NF60"/>
<comment type="caution">
    <text evidence="1">The sequence shown here is derived from an EMBL/GenBank/DDBJ whole genome shotgun (WGS) entry which is preliminary data.</text>
</comment>
<keyword evidence="2" id="KW-1185">Reference proteome</keyword>
<dbReference type="Proteomes" id="UP001516400">
    <property type="component" value="Unassembled WGS sequence"/>
</dbReference>
<sequence>MNFESLISIFKEETEKCTSSKTRKFTKKISEGWFTEELHSKIKEQDKKYVQMKYPGCKSFTEEFATLQREVWNSIKFLKKQHYSRRLDECGESNKKKWDTLREMTGQGQKGSTCDKLINNDSLVTEPEEIANK</sequence>
<gene>
    <name evidence="1" type="ORF">HHI36_012648</name>
</gene>
<evidence type="ECO:0000313" key="2">
    <source>
        <dbReference type="Proteomes" id="UP001516400"/>
    </source>
</evidence>
<proteinExistence type="predicted"/>